<dbReference type="GO" id="GO:0005886">
    <property type="term" value="C:plasma membrane"/>
    <property type="evidence" value="ECO:0007669"/>
    <property type="project" value="UniProtKB-SubCell"/>
</dbReference>
<feature type="disulfide bond" evidence="21">
    <location>
        <begin position="30"/>
        <end position="39"/>
    </location>
</feature>
<feature type="disulfide bond" evidence="21">
    <location>
        <begin position="205"/>
        <end position="214"/>
    </location>
</feature>
<evidence type="ECO:0000256" key="3">
    <source>
        <dbReference type="ARBA" id="ARBA00022473"/>
    </source>
</evidence>
<feature type="domain" description="LNR" evidence="25">
    <location>
        <begin position="234"/>
        <end position="271"/>
    </location>
</feature>
<dbReference type="PRINTS" id="PR01415">
    <property type="entry name" value="ANKYRIN"/>
</dbReference>
<feature type="domain" description="EGF-like" evidence="24">
    <location>
        <begin position="101"/>
        <end position="139"/>
    </location>
</feature>
<dbReference type="Pfam" id="PF00008">
    <property type="entry name" value="EGF"/>
    <property type="match status" value="3"/>
</dbReference>
<dbReference type="GO" id="GO:0001708">
    <property type="term" value="P:cell fate specification"/>
    <property type="evidence" value="ECO:0007669"/>
    <property type="project" value="UniProtKB-ARBA"/>
</dbReference>
<feature type="domain" description="EGF-like" evidence="24">
    <location>
        <begin position="141"/>
        <end position="177"/>
    </location>
</feature>
<feature type="repeat" description="ANK" evidence="20">
    <location>
        <begin position="837"/>
        <end position="869"/>
    </location>
</feature>
<dbReference type="Gene3D" id="3.30.300.320">
    <property type="match status" value="1"/>
</dbReference>
<accession>A0A915CMH4</accession>
<dbReference type="Gene3D" id="2.10.25.10">
    <property type="entry name" value="Laminin"/>
    <property type="match status" value="5"/>
</dbReference>
<dbReference type="Pfam" id="PF00066">
    <property type="entry name" value="Notch"/>
    <property type="match status" value="3"/>
</dbReference>
<keyword evidence="3" id="KW-0217">Developmental protein</keyword>
<dbReference type="InterPro" id="IPR001881">
    <property type="entry name" value="EGF-like_Ca-bd_dom"/>
</dbReference>
<feature type="compositionally biased region" description="Polar residues" evidence="22">
    <location>
        <begin position="978"/>
        <end position="1007"/>
    </location>
</feature>
<keyword evidence="15 21" id="KW-1015">Disulfide bond</keyword>
<keyword evidence="4" id="KW-1003">Cell membrane</keyword>
<feature type="domain" description="EGF-like" evidence="24">
    <location>
        <begin position="1"/>
        <end position="40"/>
    </location>
</feature>
<dbReference type="GO" id="GO:0022611">
    <property type="term" value="P:dormancy process"/>
    <property type="evidence" value="ECO:0007669"/>
    <property type="project" value="UniProtKB-ARBA"/>
</dbReference>
<dbReference type="InterPro" id="IPR018097">
    <property type="entry name" value="EGF_Ca-bd_CS"/>
</dbReference>
<evidence type="ECO:0000256" key="5">
    <source>
        <dbReference type="ARBA" id="ARBA00022536"/>
    </source>
</evidence>
<dbReference type="Gene3D" id="3.30.70.3310">
    <property type="match status" value="1"/>
</dbReference>
<feature type="compositionally biased region" description="Low complexity" evidence="22">
    <location>
        <begin position="1050"/>
        <end position="1071"/>
    </location>
</feature>
<keyword evidence="11 23" id="KW-1133">Transmembrane helix</keyword>
<evidence type="ECO:0000256" key="11">
    <source>
        <dbReference type="ARBA" id="ARBA00022989"/>
    </source>
</evidence>
<feature type="domain" description="EGF-like" evidence="24">
    <location>
        <begin position="179"/>
        <end position="215"/>
    </location>
</feature>
<dbReference type="InterPro" id="IPR000742">
    <property type="entry name" value="EGF"/>
</dbReference>
<dbReference type="GO" id="GO:0007411">
    <property type="term" value="P:axon guidance"/>
    <property type="evidence" value="ECO:0007669"/>
    <property type="project" value="TreeGrafter"/>
</dbReference>
<comment type="subcellular location">
    <subcellularLocation>
        <location evidence="2">Cell membrane</location>
        <topology evidence="2">Single-pass type I membrane protein</topology>
    </subcellularLocation>
    <subcellularLocation>
        <location evidence="1">Nucleus</location>
    </subcellularLocation>
</comment>
<dbReference type="GO" id="GO:0009986">
    <property type="term" value="C:cell surface"/>
    <property type="evidence" value="ECO:0007669"/>
    <property type="project" value="TreeGrafter"/>
</dbReference>
<evidence type="ECO:0000256" key="15">
    <source>
        <dbReference type="ARBA" id="ARBA00023157"/>
    </source>
</evidence>
<dbReference type="InterPro" id="IPR035993">
    <property type="entry name" value="Notch-like_dom_sf"/>
</dbReference>
<dbReference type="InterPro" id="IPR013032">
    <property type="entry name" value="EGF-like_CS"/>
</dbReference>
<dbReference type="InterPro" id="IPR002110">
    <property type="entry name" value="Ankyrin_rpt"/>
</dbReference>
<evidence type="ECO:0000256" key="4">
    <source>
        <dbReference type="ARBA" id="ARBA00022475"/>
    </source>
</evidence>
<feature type="compositionally biased region" description="Polar residues" evidence="22">
    <location>
        <begin position="1014"/>
        <end position="1032"/>
    </location>
</feature>
<evidence type="ECO:0000256" key="23">
    <source>
        <dbReference type="SAM" id="Phobius"/>
    </source>
</evidence>
<keyword evidence="9" id="KW-0221">Differentiation</keyword>
<feature type="region of interest" description="Disordered" evidence="22">
    <location>
        <begin position="563"/>
        <end position="651"/>
    </location>
</feature>
<evidence type="ECO:0000256" key="13">
    <source>
        <dbReference type="ARBA" id="ARBA00023043"/>
    </source>
</evidence>
<name>A0A915CMH4_9BILA</name>
<feature type="compositionally biased region" description="Polar residues" evidence="22">
    <location>
        <begin position="580"/>
        <end position="597"/>
    </location>
</feature>
<evidence type="ECO:0000256" key="17">
    <source>
        <dbReference type="ARBA" id="ARBA00023163"/>
    </source>
</evidence>
<keyword evidence="5 21" id="KW-0245">EGF-like domain</keyword>
<dbReference type="SMART" id="SM00181">
    <property type="entry name" value="EGF"/>
    <property type="match status" value="5"/>
</dbReference>
<evidence type="ECO:0000256" key="19">
    <source>
        <dbReference type="ARBA" id="ARBA00023242"/>
    </source>
</evidence>
<feature type="compositionally biased region" description="Basic and acidic residues" evidence="22">
    <location>
        <begin position="566"/>
        <end position="578"/>
    </location>
</feature>
<organism evidence="26 27">
    <name type="scientific">Ditylenchus dipsaci</name>
    <dbReference type="NCBI Taxonomy" id="166011"/>
    <lineage>
        <taxon>Eukaryota</taxon>
        <taxon>Metazoa</taxon>
        <taxon>Ecdysozoa</taxon>
        <taxon>Nematoda</taxon>
        <taxon>Chromadorea</taxon>
        <taxon>Rhabditida</taxon>
        <taxon>Tylenchina</taxon>
        <taxon>Tylenchomorpha</taxon>
        <taxon>Sphaerularioidea</taxon>
        <taxon>Anguinidae</taxon>
        <taxon>Anguininae</taxon>
        <taxon>Ditylenchus</taxon>
    </lineage>
</organism>
<keyword evidence="7" id="KW-0732">Signal</keyword>
<dbReference type="AlphaFoldDB" id="A0A915CMH4"/>
<evidence type="ECO:0000256" key="21">
    <source>
        <dbReference type="PROSITE-ProRule" id="PRU00076"/>
    </source>
</evidence>
<dbReference type="PANTHER" id="PTHR45836">
    <property type="entry name" value="SLIT HOMOLOG"/>
    <property type="match status" value="1"/>
</dbReference>
<evidence type="ECO:0000256" key="10">
    <source>
        <dbReference type="ARBA" id="ARBA00022976"/>
    </source>
</evidence>
<feature type="repeat" description="ANK" evidence="20">
    <location>
        <begin position="728"/>
        <end position="760"/>
    </location>
</feature>
<dbReference type="SMART" id="SM01339">
    <property type="entry name" value="NODP"/>
    <property type="match status" value="1"/>
</dbReference>
<dbReference type="Gene3D" id="1.25.40.20">
    <property type="entry name" value="Ankyrin repeat-containing domain"/>
    <property type="match status" value="1"/>
</dbReference>
<keyword evidence="26" id="KW-1185">Reference proteome</keyword>
<keyword evidence="14 23" id="KW-0472">Membrane</keyword>
<keyword evidence="13 20" id="KW-0040">ANK repeat</keyword>
<evidence type="ECO:0000256" key="8">
    <source>
        <dbReference type="ARBA" id="ARBA00022737"/>
    </source>
</evidence>
<dbReference type="PROSITE" id="PS01187">
    <property type="entry name" value="EGF_CA"/>
    <property type="match status" value="2"/>
</dbReference>
<feature type="disulfide bond" evidence="21">
    <location>
        <begin position="4"/>
        <end position="14"/>
    </location>
</feature>
<dbReference type="PROSITE" id="PS00022">
    <property type="entry name" value="EGF_1"/>
    <property type="match status" value="5"/>
</dbReference>
<dbReference type="GO" id="GO:0043235">
    <property type="term" value="C:receptor complex"/>
    <property type="evidence" value="ECO:0007669"/>
    <property type="project" value="TreeGrafter"/>
</dbReference>
<dbReference type="PANTHER" id="PTHR45836:SF23">
    <property type="entry name" value="NEUROGENIC LOCUS NOTCH HOMOLOG PROTEIN 1"/>
    <property type="match status" value="1"/>
</dbReference>
<evidence type="ECO:0000256" key="22">
    <source>
        <dbReference type="SAM" id="MobiDB-lite"/>
    </source>
</evidence>
<dbReference type="GO" id="GO:0005509">
    <property type="term" value="F:calcium ion binding"/>
    <property type="evidence" value="ECO:0007669"/>
    <property type="project" value="InterPro"/>
</dbReference>
<dbReference type="GO" id="GO:0061629">
    <property type="term" value="F:RNA polymerase II-specific DNA-binding transcription factor binding"/>
    <property type="evidence" value="ECO:0007669"/>
    <property type="project" value="UniProtKB-ARBA"/>
</dbReference>
<evidence type="ECO:0000256" key="7">
    <source>
        <dbReference type="ARBA" id="ARBA00022729"/>
    </source>
</evidence>
<evidence type="ECO:0000313" key="26">
    <source>
        <dbReference type="Proteomes" id="UP000887574"/>
    </source>
</evidence>
<dbReference type="PROSITE" id="PS50088">
    <property type="entry name" value="ANK_REPEAT"/>
    <property type="match status" value="4"/>
</dbReference>
<feature type="domain" description="EGF-like" evidence="24">
    <location>
        <begin position="56"/>
        <end position="93"/>
    </location>
</feature>
<feature type="compositionally biased region" description="Polar residues" evidence="22">
    <location>
        <begin position="1078"/>
        <end position="1090"/>
    </location>
</feature>
<feature type="transmembrane region" description="Helical" evidence="23">
    <location>
        <begin position="522"/>
        <end position="546"/>
    </location>
</feature>
<keyword evidence="19" id="KW-0539">Nucleus</keyword>
<evidence type="ECO:0000259" key="25">
    <source>
        <dbReference type="PROSITE" id="PS50258"/>
    </source>
</evidence>
<dbReference type="Pfam" id="PF06816">
    <property type="entry name" value="NOD"/>
    <property type="match status" value="1"/>
</dbReference>
<reference evidence="27" key="1">
    <citation type="submission" date="2022-11" db="UniProtKB">
        <authorList>
            <consortium name="WormBaseParasite"/>
        </authorList>
    </citation>
    <scope>IDENTIFICATION</scope>
</reference>
<dbReference type="SUPFAM" id="SSF48403">
    <property type="entry name" value="Ankyrin repeat"/>
    <property type="match status" value="1"/>
</dbReference>
<dbReference type="InterPro" id="IPR000152">
    <property type="entry name" value="EGF-type_Asp/Asn_hydroxyl_site"/>
</dbReference>
<dbReference type="SUPFAM" id="SSF57196">
    <property type="entry name" value="EGF/Laminin"/>
    <property type="match status" value="5"/>
</dbReference>
<dbReference type="SMART" id="SM00004">
    <property type="entry name" value="NL"/>
    <property type="match status" value="3"/>
</dbReference>
<dbReference type="FunFam" id="2.10.25.10:FF:000472">
    <property type="entry name" value="Uncharacterized protein, isoform A"/>
    <property type="match status" value="1"/>
</dbReference>
<dbReference type="Pfam" id="PF12796">
    <property type="entry name" value="Ank_2"/>
    <property type="match status" value="2"/>
</dbReference>
<dbReference type="PROSITE" id="PS00010">
    <property type="entry name" value="ASX_HYDROXYL"/>
    <property type="match status" value="3"/>
</dbReference>
<evidence type="ECO:0000256" key="16">
    <source>
        <dbReference type="ARBA" id="ARBA00023159"/>
    </source>
</evidence>
<dbReference type="PRINTS" id="PR01983">
    <property type="entry name" value="NOTCH"/>
</dbReference>
<dbReference type="PROSITE" id="PS50026">
    <property type="entry name" value="EGF_3"/>
    <property type="match status" value="5"/>
</dbReference>
<feature type="domain" description="LNR" evidence="25">
    <location>
        <begin position="275"/>
        <end position="314"/>
    </location>
</feature>
<evidence type="ECO:0000256" key="1">
    <source>
        <dbReference type="ARBA" id="ARBA00004123"/>
    </source>
</evidence>
<protein>
    <submittedName>
        <fullName evidence="27">Notch</fullName>
    </submittedName>
</protein>
<feature type="disulfide bond" evidence="21">
    <location>
        <begin position="167"/>
        <end position="176"/>
    </location>
</feature>
<feature type="region of interest" description="Disordered" evidence="22">
    <location>
        <begin position="932"/>
        <end position="1090"/>
    </location>
</feature>
<evidence type="ECO:0000256" key="18">
    <source>
        <dbReference type="ARBA" id="ARBA00023180"/>
    </source>
</evidence>
<dbReference type="Pfam" id="PF07684">
    <property type="entry name" value="NODP"/>
    <property type="match status" value="1"/>
</dbReference>
<evidence type="ECO:0000256" key="6">
    <source>
        <dbReference type="ARBA" id="ARBA00022692"/>
    </source>
</evidence>
<keyword evidence="17" id="KW-0804">Transcription</keyword>
<keyword evidence="16" id="KW-0010">Activator</keyword>
<dbReference type="PRINTS" id="PR01452">
    <property type="entry name" value="LNOTCHREPEAT"/>
</dbReference>
<feature type="disulfide bond" evidence="21">
    <location>
        <begin position="129"/>
        <end position="138"/>
    </location>
</feature>
<dbReference type="Pfam" id="PF12661">
    <property type="entry name" value="hEGF"/>
    <property type="match status" value="1"/>
</dbReference>
<feature type="repeat" description="ANK" evidence="20">
    <location>
        <begin position="687"/>
        <end position="727"/>
    </location>
</feature>
<dbReference type="SUPFAM" id="SSF90193">
    <property type="entry name" value="Notch domain"/>
    <property type="match status" value="3"/>
</dbReference>
<feature type="repeat" description="ANK" evidence="20">
    <location>
        <begin position="870"/>
        <end position="902"/>
    </location>
</feature>
<evidence type="ECO:0000256" key="20">
    <source>
        <dbReference type="PROSITE-ProRule" id="PRU00023"/>
    </source>
</evidence>
<evidence type="ECO:0000259" key="24">
    <source>
        <dbReference type="PROSITE" id="PS50026"/>
    </source>
</evidence>
<evidence type="ECO:0000256" key="14">
    <source>
        <dbReference type="ARBA" id="ARBA00023136"/>
    </source>
</evidence>
<dbReference type="InterPro" id="IPR036770">
    <property type="entry name" value="Ankyrin_rpt-contain_sf"/>
</dbReference>
<dbReference type="SMART" id="SM00248">
    <property type="entry name" value="ANK"/>
    <property type="match status" value="6"/>
</dbReference>
<comment type="caution">
    <text evidence="21">Lacks conserved residue(s) required for the propagation of feature annotation.</text>
</comment>
<dbReference type="FunFam" id="2.10.25.10:FF:000080">
    <property type="entry name" value="Neurogenic locus notch 1"/>
    <property type="match status" value="1"/>
</dbReference>
<dbReference type="InterPro" id="IPR010660">
    <property type="entry name" value="Notch_NOD_dom"/>
</dbReference>
<dbReference type="InterPro" id="IPR051355">
    <property type="entry name" value="Notch/Slit_guidance"/>
</dbReference>
<dbReference type="FunFam" id="3.30.300.320:FF:000001">
    <property type="entry name" value="Neurogenic locus notch 1"/>
    <property type="match status" value="1"/>
</dbReference>
<dbReference type="InterPro" id="IPR011656">
    <property type="entry name" value="Notch_NODP_dom"/>
</dbReference>
<dbReference type="PROSITE" id="PS50297">
    <property type="entry name" value="ANK_REP_REGION"/>
    <property type="match status" value="3"/>
</dbReference>
<keyword evidence="10" id="KW-0914">Notch signaling pathway</keyword>
<dbReference type="PROSITE" id="PS01186">
    <property type="entry name" value="EGF_2"/>
    <property type="match status" value="5"/>
</dbReference>
<proteinExistence type="predicted"/>
<evidence type="ECO:0000256" key="2">
    <source>
        <dbReference type="ARBA" id="ARBA00004251"/>
    </source>
</evidence>
<dbReference type="GO" id="GO:0007219">
    <property type="term" value="P:Notch signaling pathway"/>
    <property type="evidence" value="ECO:0007669"/>
    <property type="project" value="UniProtKB-KW"/>
</dbReference>
<dbReference type="CDD" id="cd00054">
    <property type="entry name" value="EGF_CA"/>
    <property type="match status" value="4"/>
</dbReference>
<feature type="disulfide bond" evidence="21">
    <location>
        <begin position="110"/>
        <end position="127"/>
    </location>
</feature>
<keyword evidence="12" id="KW-0805">Transcription regulation</keyword>
<dbReference type="SMART" id="SM00179">
    <property type="entry name" value="EGF_CA"/>
    <property type="match status" value="4"/>
</dbReference>
<keyword evidence="18" id="KW-0325">Glycoprotein</keyword>
<dbReference type="PROSITE" id="PS50258">
    <property type="entry name" value="LNR"/>
    <property type="match status" value="2"/>
</dbReference>
<keyword evidence="6 23" id="KW-0812">Transmembrane</keyword>
<feature type="compositionally biased region" description="Low complexity" evidence="22">
    <location>
        <begin position="630"/>
        <end position="646"/>
    </location>
</feature>
<evidence type="ECO:0000256" key="12">
    <source>
        <dbReference type="ARBA" id="ARBA00023015"/>
    </source>
</evidence>
<keyword evidence="8" id="KW-0677">Repeat</keyword>
<dbReference type="WBParaSite" id="jg10548">
    <property type="protein sequence ID" value="jg10548"/>
    <property type="gene ID" value="jg10548"/>
</dbReference>
<sequence length="1090" mass="119383">MEPCEYNPCLHGVCEVSNSTHKLQGIQCNCDAGWEGVLCDKYSRDHCALESSSSSSKHQHALTSPCLNEGVCVNRAEGFECMCPQGFTGVLCELSSRTIANGEDCRDNYCHNNGTCVKLVEEEKHKCHCMPGFAGPFCEYDVNECASKPCQNKGRCINLVNDFRCDCAPGYSGERCETNIDECKNVACFNGGTCVDGIDSFNCECTRGFVGQYCEKYVNVDKFNRTDLVERDNCHRHNCEDKANNGVCDAECNFYACYFDGGDCSTKTTNPFKRCAQPSYCAHVFGSGKCDEICNNENCLFDGFDCEHIPVPRCPHFGYCSQHYADGKCDAQCNITSCGWDGGDCDTSTTPSSDVHLNVLHGELSLILLMKEYKFIPLLRGFLITLSGHLRASIRLGIDDEGHPKVYKWRSDSGVGDLLQISELDKNAFNIVYDGSTARRSKRSVSPERAVLEGVQILLEIDVAMCHVLQHSSHGTFSCFSELESVAAFLGAANAKRSLDGVDVPIYSARVQKIENKSKGSFVYVLIACLVAVTLSVLLVAQVLHLTQKKKIKKSKVWIPPLASESKTKSKTPADRQRQHSPQQELSTSDGHQQSLQRPAPQQLAHSMDLHSSTHHHPSAYSPLPTTNTVGSYSSSSGVSSSGVSSAEHSPAQDEVCGTLLVLHEQAARIDIQEPVEPIFVGMTDVRGRTPLHCLLDGAHLNVTDEQINCNVNRLCMAGADVNAQDNEGSTPLIMAIKQGRIGVFYNLLAKDANVNLPDFEDKTPLYHAIAVLMFEAVEYLLRSRQDIDVNAVARRVETPLMRCAIIGPQAVKMAELLIQHGADVNKTGDKDYVGCDRRTALHIAASVNNLEMIQLLLDNNASKEATDVDGRTPLFLATANFHTKAVQLLLQSDADVKLRDILDKSPLTYAIENNFEEGKQVLEQQSHIKPLPTHPLSMLRDNAPKLKRPRNASKKTSVKDCKIKKSNSPPSYPALLTLNQLTPPNSDQSTYSTTPSPNNGYLSSNHLPPHAQSCHSQTSRLPQPMSSSVQQLVGVDKSGYYHPHPNPMSSGSNGTSSSNGSANGSSTSGSEFHAQWMSPSPDSNSTWFH</sequence>
<dbReference type="Proteomes" id="UP000887574">
    <property type="component" value="Unplaced"/>
</dbReference>
<dbReference type="FunFam" id="2.10.25.10:FF:000143">
    <property type="entry name" value="Protein crumbs 1"/>
    <property type="match status" value="1"/>
</dbReference>
<evidence type="ECO:0000313" key="27">
    <source>
        <dbReference type="WBParaSite" id="jg10548"/>
    </source>
</evidence>
<feature type="disulfide bond" evidence="21">
    <location>
        <begin position="83"/>
        <end position="92"/>
    </location>
</feature>
<dbReference type="GO" id="GO:0040024">
    <property type="term" value="P:dauer larval development"/>
    <property type="evidence" value="ECO:0007669"/>
    <property type="project" value="UniProtKB-ARBA"/>
</dbReference>
<dbReference type="GO" id="GO:0090575">
    <property type="term" value="C:RNA polymerase II transcription regulator complex"/>
    <property type="evidence" value="ECO:0007669"/>
    <property type="project" value="UniProtKB-ARBA"/>
</dbReference>
<dbReference type="InterPro" id="IPR000800">
    <property type="entry name" value="Notch_dom"/>
</dbReference>
<evidence type="ECO:0000256" key="9">
    <source>
        <dbReference type="ARBA" id="ARBA00022782"/>
    </source>
</evidence>